<proteinExistence type="inferred from homology"/>
<keyword evidence="7 11" id="KW-0805">Transcription regulation</keyword>
<keyword evidence="4 11" id="KW-0479">Metal-binding</keyword>
<feature type="region of interest" description="Disordered" evidence="12">
    <location>
        <begin position="203"/>
        <end position="226"/>
    </location>
</feature>
<evidence type="ECO:0000256" key="10">
    <source>
        <dbReference type="ARBA" id="ARBA00023163"/>
    </source>
</evidence>
<keyword evidence="15" id="KW-1185">Reference proteome</keyword>
<keyword evidence="9 11" id="KW-1015">Disulfide bond</keyword>
<evidence type="ECO:0000256" key="11">
    <source>
        <dbReference type="HAMAP-Rule" id="MF_01479"/>
    </source>
</evidence>
<evidence type="ECO:0000313" key="15">
    <source>
        <dbReference type="Proteomes" id="UP001321542"/>
    </source>
</evidence>
<dbReference type="PANTHER" id="PTHR38839">
    <property type="entry name" value="TRANSCRIPTIONAL REGULATOR WHID-RELATED"/>
    <property type="match status" value="1"/>
</dbReference>
<protein>
    <recommendedName>
        <fullName evidence="11">Transcriptional regulator WhiB</fullName>
    </recommendedName>
</protein>
<keyword evidence="8 11" id="KW-0238">DNA-binding</keyword>
<keyword evidence="11" id="KW-0963">Cytoplasm</keyword>
<comment type="PTM">
    <text evidence="11">Upon Fe-S cluster removal intramolecular disulfide bonds are formed.</text>
</comment>
<feature type="binding site" evidence="11">
    <location>
        <position position="89"/>
    </location>
    <ligand>
        <name>[4Fe-4S] cluster</name>
        <dbReference type="ChEBI" id="CHEBI:49883"/>
    </ligand>
</feature>
<reference evidence="14 15" key="1">
    <citation type="journal article" date="2010" name="ChemBioChem">
        <title>Cloning and characterization of the biosynthetic gene cluster of 16-membered macrolide antibiotic FD-891: involvement of a dual functional cytochrome P450 monooxygenase catalyzing epoxidation and hydroxylation.</title>
        <authorList>
            <person name="Kudo F."/>
            <person name="Motegi A."/>
            <person name="Mizoue K."/>
            <person name="Eguchi T."/>
        </authorList>
    </citation>
    <scope>NUCLEOTIDE SEQUENCE [LARGE SCALE GENOMIC DNA]</scope>
    <source>
        <strain evidence="14 15">A-8890</strain>
    </source>
</reference>
<sequence>MRHHRAPTPPHRASPRPPCRRLARAEAYPEILLRTINTNDTTRPTLRGIADHSWHVRGLCHGMPADDADELFFHAPRDHAAAAEARSICGRCPVKKDCFAYALDNDIRHGMWGGLTEIERRPWHARVSKRLDYARVKAAFQGRDVHLSDAEREAVVRHAYARGWSPERLAYTLQLELDWARDLMRRAAHDVADRDRFWGLYDEADPTTNKDGDEDGDGDEVTVSPVPRQVHTQALITALGKAA</sequence>
<dbReference type="EMBL" id="AP018448">
    <property type="protein sequence ID" value="BBC30734.1"/>
    <property type="molecule type" value="Genomic_DNA"/>
</dbReference>
<organism evidence="14 15">
    <name type="scientific">Streptomyces graminofaciens</name>
    <dbReference type="NCBI Taxonomy" id="68212"/>
    <lineage>
        <taxon>Bacteria</taxon>
        <taxon>Bacillati</taxon>
        <taxon>Actinomycetota</taxon>
        <taxon>Actinomycetes</taxon>
        <taxon>Kitasatosporales</taxon>
        <taxon>Streptomycetaceae</taxon>
        <taxon>Streptomyces</taxon>
    </lineage>
</organism>
<feature type="domain" description="4Fe-4S Wbl-type" evidence="13">
    <location>
        <begin position="59"/>
        <end position="122"/>
    </location>
</feature>
<comment type="subcellular location">
    <subcellularLocation>
        <location evidence="1 11">Cytoplasm</location>
    </subcellularLocation>
</comment>
<comment type="function">
    <text evidence="11">Acts as a transcriptional regulator. Probably redox-responsive. The apo- but not holo-form probably binds DNA.</text>
</comment>
<evidence type="ECO:0000256" key="6">
    <source>
        <dbReference type="ARBA" id="ARBA00023014"/>
    </source>
</evidence>
<evidence type="ECO:0000256" key="5">
    <source>
        <dbReference type="ARBA" id="ARBA00023004"/>
    </source>
</evidence>
<keyword evidence="5 11" id="KW-0408">Iron</keyword>
<evidence type="ECO:0000256" key="3">
    <source>
        <dbReference type="ARBA" id="ARBA00022485"/>
    </source>
</evidence>
<keyword evidence="3 11" id="KW-0004">4Fe-4S</keyword>
<keyword evidence="6 11" id="KW-0411">Iron-sulfur</keyword>
<evidence type="ECO:0000256" key="9">
    <source>
        <dbReference type="ARBA" id="ARBA00023157"/>
    </source>
</evidence>
<reference evidence="14 15" key="2">
    <citation type="journal article" date="2023" name="ChemBioChem">
        <title>Acyltransferase Domain Exchange between Two Independent Type I Polyketide Synthases in the Same Producer Strain of Macrolide Antibiotics.</title>
        <authorList>
            <person name="Kudo F."/>
            <person name="Kishikawa K."/>
            <person name="Tsuboi K."/>
            <person name="Kido T."/>
            <person name="Usui T."/>
            <person name="Hashimoto J."/>
            <person name="Shin-Ya K."/>
            <person name="Miyanaga A."/>
            <person name="Eguchi T."/>
        </authorList>
    </citation>
    <scope>NUCLEOTIDE SEQUENCE [LARGE SCALE GENOMIC DNA]</scope>
    <source>
        <strain evidence="14 15">A-8890</strain>
    </source>
</reference>
<evidence type="ECO:0000256" key="7">
    <source>
        <dbReference type="ARBA" id="ARBA00023015"/>
    </source>
</evidence>
<dbReference type="HAMAP" id="MF_01479">
    <property type="entry name" value="WhiB"/>
    <property type="match status" value="1"/>
</dbReference>
<comment type="cofactor">
    <cofactor evidence="11">
        <name>[4Fe-4S] cluster</name>
        <dbReference type="ChEBI" id="CHEBI:49883"/>
    </cofactor>
    <text evidence="11">Binds 1 [4Fe-4S] cluster per subunit. Following nitrosylation of the [4Fe-4S] cluster binds 1 [4Fe-8(NO)] cluster per subunit.</text>
</comment>
<evidence type="ECO:0000313" key="14">
    <source>
        <dbReference type="EMBL" id="BBC30734.1"/>
    </source>
</evidence>
<comment type="PTM">
    <text evidence="11">The Fe-S cluster can be nitrosylated by nitric oxide (NO).</text>
</comment>
<dbReference type="Pfam" id="PF02467">
    <property type="entry name" value="Whib"/>
    <property type="match status" value="1"/>
</dbReference>
<dbReference type="InterPro" id="IPR034768">
    <property type="entry name" value="4FE4S_WBL"/>
</dbReference>
<name>A0ABN5VC37_9ACTN</name>
<evidence type="ECO:0000256" key="2">
    <source>
        <dbReference type="ARBA" id="ARBA00006597"/>
    </source>
</evidence>
<evidence type="ECO:0000259" key="13">
    <source>
        <dbReference type="PROSITE" id="PS51674"/>
    </source>
</evidence>
<dbReference type="InterPro" id="IPR003482">
    <property type="entry name" value="Whib"/>
</dbReference>
<feature type="binding site" evidence="11">
    <location>
        <position position="98"/>
    </location>
    <ligand>
        <name>[4Fe-4S] cluster</name>
        <dbReference type="ChEBI" id="CHEBI:49883"/>
    </ligand>
</feature>
<feature type="binding site" evidence="11">
    <location>
        <position position="92"/>
    </location>
    <ligand>
        <name>[4Fe-4S] cluster</name>
        <dbReference type="ChEBI" id="CHEBI:49883"/>
    </ligand>
</feature>
<evidence type="ECO:0000256" key="1">
    <source>
        <dbReference type="ARBA" id="ARBA00004496"/>
    </source>
</evidence>
<evidence type="ECO:0000256" key="8">
    <source>
        <dbReference type="ARBA" id="ARBA00023125"/>
    </source>
</evidence>
<accession>A0ABN5VC37</accession>
<dbReference type="Proteomes" id="UP001321542">
    <property type="component" value="Chromosome"/>
</dbReference>
<evidence type="ECO:0000256" key="4">
    <source>
        <dbReference type="ARBA" id="ARBA00022723"/>
    </source>
</evidence>
<dbReference type="PROSITE" id="PS51674">
    <property type="entry name" value="4FE4S_WBL"/>
    <property type="match status" value="1"/>
</dbReference>
<comment type="similarity">
    <text evidence="2 11">Belongs to the WhiB family.</text>
</comment>
<evidence type="ECO:0000256" key="12">
    <source>
        <dbReference type="SAM" id="MobiDB-lite"/>
    </source>
</evidence>
<gene>
    <name evidence="11" type="primary">whiB</name>
    <name evidence="14" type="ORF">SGFS_020280</name>
</gene>
<feature type="binding site" evidence="11">
    <location>
        <position position="60"/>
    </location>
    <ligand>
        <name>[4Fe-4S] cluster</name>
        <dbReference type="ChEBI" id="CHEBI:49883"/>
    </ligand>
</feature>
<keyword evidence="10 11" id="KW-0804">Transcription</keyword>